<dbReference type="InterPro" id="IPR010144">
    <property type="entry name" value="CRISPR-assoc_prot_Csd1-typ"/>
</dbReference>
<reference evidence="3" key="1">
    <citation type="journal article" date="2019" name="Int. J. Syst. Evol. Microbiol.">
        <title>The Global Catalogue of Microorganisms (GCM) 10K type strain sequencing project: providing services to taxonomists for standard genome sequencing and annotation.</title>
        <authorList>
            <consortium name="The Broad Institute Genomics Platform"/>
            <consortium name="The Broad Institute Genome Sequencing Center for Infectious Disease"/>
            <person name="Wu L."/>
            <person name="Ma J."/>
        </authorList>
    </citation>
    <scope>NUCLEOTIDE SEQUENCE [LARGE SCALE GENOMIC DNA]</scope>
    <source>
        <strain evidence="3">JCM 16898</strain>
    </source>
</reference>
<accession>A0ABP6X7N5</accession>
<dbReference type="EMBL" id="BAAAZN010000011">
    <property type="protein sequence ID" value="GAA3561671.1"/>
    <property type="molecule type" value="Genomic_DNA"/>
</dbReference>
<dbReference type="RefSeq" id="WP_344864207.1">
    <property type="nucleotide sequence ID" value="NZ_BAAAZN010000011.1"/>
</dbReference>
<sequence length="593" mass="65943">MLLQRLVGYAEENVTTPPFHREREFRWRLDLFTDGRGAQLTGLREPDGKGRGQRRFAPAATRTVGVAPQLGADDIQYVFGWGDDTTKPKRVAECHERFVALIQEWSDSDPNDVAAQRLVRFYRNDDMPLRPEGVGAKDGVLVAVDDELIIHRPSLVRFWMAEVARRKAGKAPRTGLCLVCGADRPLLDSMPSTVAKRLVPGAGNDAALVSVNASVFGYGLATGLEHTPICFPCGNAVGSGLTHLLGSRHAINLAGQDSRMAWWVLGAEEPDVFSGFATAPDPNQVNVLLKRLHSGDLARAEELAQTVDGDERFFSLTVGGNASRIMVRDWIDLPLQAALLHLAHWYRDMLMVTLADDEPVSFGLWHLVLAMGRWDGRSGENGRYTEIGKKNGRRPEHVQRDLLARALRGSPLPPSVLHHVLHRIASDGHIDATRAALLRLALCDPREKEPRVSAGLDENNNDTVYLYGRIFAHLEKIQRKAHGRDVNTTFGDRFLASAMGNPVPAVMAGRRMAAAWLGKVRRNPKTRNSEWALRSTLDALIDKIDSAKPLTGFLPAQRQAQFVLGYHQQRAEDRRRVRAHREKEEAEFDDVED</sequence>
<name>A0ABP6X7N5_9PSEU</name>
<evidence type="ECO:0000313" key="2">
    <source>
        <dbReference type="EMBL" id="GAA3561671.1"/>
    </source>
</evidence>
<evidence type="ECO:0000256" key="1">
    <source>
        <dbReference type="SAM" id="MobiDB-lite"/>
    </source>
</evidence>
<evidence type="ECO:0008006" key="4">
    <source>
        <dbReference type="Google" id="ProtNLM"/>
    </source>
</evidence>
<dbReference type="Proteomes" id="UP001500689">
    <property type="component" value="Unassembled WGS sequence"/>
</dbReference>
<dbReference type="NCBIfam" id="TIGR01863">
    <property type="entry name" value="cas_Csd1"/>
    <property type="match status" value="1"/>
</dbReference>
<dbReference type="Pfam" id="PF09709">
    <property type="entry name" value="Cas_Csd1"/>
    <property type="match status" value="1"/>
</dbReference>
<keyword evidence="3" id="KW-1185">Reference proteome</keyword>
<proteinExistence type="predicted"/>
<organism evidence="2 3">
    <name type="scientific">Amycolatopsis ultiminotia</name>
    <dbReference type="NCBI Taxonomy" id="543629"/>
    <lineage>
        <taxon>Bacteria</taxon>
        <taxon>Bacillati</taxon>
        <taxon>Actinomycetota</taxon>
        <taxon>Actinomycetes</taxon>
        <taxon>Pseudonocardiales</taxon>
        <taxon>Pseudonocardiaceae</taxon>
        <taxon>Amycolatopsis</taxon>
    </lineage>
</organism>
<comment type="caution">
    <text evidence="2">The sequence shown here is derived from an EMBL/GenBank/DDBJ whole genome shotgun (WGS) entry which is preliminary data.</text>
</comment>
<feature type="region of interest" description="Disordered" evidence="1">
    <location>
        <begin position="573"/>
        <end position="593"/>
    </location>
</feature>
<protein>
    <recommendedName>
        <fullName evidence="4">Type I-C CRISPR-associated protein Cas8c/Csd1</fullName>
    </recommendedName>
</protein>
<gene>
    <name evidence="2" type="ORF">GCM10022222_51820</name>
</gene>
<evidence type="ECO:0000313" key="3">
    <source>
        <dbReference type="Proteomes" id="UP001500689"/>
    </source>
</evidence>